<sequence length="60" mass="6503">MDLQTLANQRAALQARLSVQEDMQRDLATQTSATRTELQAVNDQINALLTAAPIPTAPVQ</sequence>
<reference evidence="2" key="1">
    <citation type="journal article" date="2023" name="Int. J. Syst. Evol. Microbiol.">
        <title>Mesoterricola silvestris gen. nov., sp. nov., Mesoterricola sediminis sp. nov., Geothrix oryzae sp. nov., Geothrix edaphica sp. nov., Geothrix rubra sp. nov., and Geothrix limicola sp. nov., six novel members of Acidobacteriota isolated from soils.</title>
        <authorList>
            <person name="Itoh H."/>
            <person name="Sugisawa Y."/>
            <person name="Mise K."/>
            <person name="Xu Z."/>
            <person name="Kuniyasu M."/>
            <person name="Ushijima N."/>
            <person name="Kawano K."/>
            <person name="Kobayashi E."/>
            <person name="Shiratori Y."/>
            <person name="Masuda Y."/>
            <person name="Senoo K."/>
        </authorList>
    </citation>
    <scope>NUCLEOTIDE SEQUENCE [LARGE SCALE GENOMIC DNA]</scope>
    <source>
        <strain evidence="2">W79</strain>
    </source>
</reference>
<dbReference type="EMBL" id="AP027080">
    <property type="protein sequence ID" value="BDU72406.1"/>
    <property type="molecule type" value="Genomic_DNA"/>
</dbReference>
<dbReference type="RefSeq" id="WP_316415311.1">
    <property type="nucleotide sequence ID" value="NZ_AP027080.1"/>
</dbReference>
<keyword evidence="2" id="KW-1185">Reference proteome</keyword>
<dbReference type="Proteomes" id="UP001238179">
    <property type="component" value="Chromosome"/>
</dbReference>
<evidence type="ECO:0000313" key="1">
    <source>
        <dbReference type="EMBL" id="BDU72406.1"/>
    </source>
</evidence>
<accession>A0AA48GV62</accession>
<proteinExistence type="predicted"/>
<dbReference type="KEGG" id="msil:METEAL_15800"/>
<gene>
    <name evidence="1" type="ORF">METEAL_15800</name>
</gene>
<dbReference type="AlphaFoldDB" id="A0AA48GV62"/>
<organism evidence="1 2">
    <name type="scientific">Mesoterricola silvestris</name>
    <dbReference type="NCBI Taxonomy" id="2927979"/>
    <lineage>
        <taxon>Bacteria</taxon>
        <taxon>Pseudomonadati</taxon>
        <taxon>Acidobacteriota</taxon>
        <taxon>Holophagae</taxon>
        <taxon>Holophagales</taxon>
        <taxon>Holophagaceae</taxon>
        <taxon>Mesoterricola</taxon>
    </lineage>
</organism>
<protein>
    <submittedName>
        <fullName evidence="1">Uncharacterized protein</fullName>
    </submittedName>
</protein>
<evidence type="ECO:0000313" key="2">
    <source>
        <dbReference type="Proteomes" id="UP001238179"/>
    </source>
</evidence>
<name>A0AA48GV62_9BACT</name>